<dbReference type="Proteomes" id="UP001162483">
    <property type="component" value="Unassembled WGS sequence"/>
</dbReference>
<comment type="caution">
    <text evidence="1">The sequence shown here is derived from an EMBL/GenBank/DDBJ whole genome shotgun (WGS) entry which is preliminary data.</text>
</comment>
<dbReference type="EMBL" id="CATNWA010018609">
    <property type="protein sequence ID" value="CAI9608460.1"/>
    <property type="molecule type" value="Genomic_DNA"/>
</dbReference>
<accession>A0ABN9GJZ8</accession>
<evidence type="ECO:0000313" key="1">
    <source>
        <dbReference type="EMBL" id="CAI9608460.1"/>
    </source>
</evidence>
<sequence length="52" mass="6116">MTERGQHMHVRRSRQLSAKSIASKRCIAFILAQQQCIESFMEWVSMTKQLHP</sequence>
<proteinExistence type="predicted"/>
<name>A0ABN9GJZ8_9NEOB</name>
<reference evidence="1" key="1">
    <citation type="submission" date="2023-05" db="EMBL/GenBank/DDBJ databases">
        <authorList>
            <person name="Stuckert A."/>
        </authorList>
    </citation>
    <scope>NUCLEOTIDE SEQUENCE</scope>
</reference>
<organism evidence="1 2">
    <name type="scientific">Staurois parvus</name>
    <dbReference type="NCBI Taxonomy" id="386267"/>
    <lineage>
        <taxon>Eukaryota</taxon>
        <taxon>Metazoa</taxon>
        <taxon>Chordata</taxon>
        <taxon>Craniata</taxon>
        <taxon>Vertebrata</taxon>
        <taxon>Euteleostomi</taxon>
        <taxon>Amphibia</taxon>
        <taxon>Batrachia</taxon>
        <taxon>Anura</taxon>
        <taxon>Neobatrachia</taxon>
        <taxon>Ranoidea</taxon>
        <taxon>Ranidae</taxon>
        <taxon>Staurois</taxon>
    </lineage>
</organism>
<keyword evidence="2" id="KW-1185">Reference proteome</keyword>
<gene>
    <name evidence="1" type="ORF">SPARVUS_LOCUS14108035</name>
</gene>
<evidence type="ECO:0000313" key="2">
    <source>
        <dbReference type="Proteomes" id="UP001162483"/>
    </source>
</evidence>
<feature type="non-terminal residue" evidence="1">
    <location>
        <position position="52"/>
    </location>
</feature>
<protein>
    <submittedName>
        <fullName evidence="1">Uncharacterized protein</fullName>
    </submittedName>
</protein>